<protein>
    <submittedName>
        <fullName evidence="2">Uncharacterized protein</fullName>
    </submittedName>
</protein>
<sequence>MSEQQLPLHKSKIRSRSSPLRDSITKWKIPHYHKNSIPSKLELESFNSTNRSDNNTRVSKESNFFSSSPIGENTKKKVTVSKEKTQNRIFVNYTVEDKDDFSLTDSASSIVDLYPRSIENKPNQETISRLVNLLDESTDLTPINLLDDISTEQVKVTRGTTRSKSADLKMMPPLTPIAKHDIANSKNIFFDKCCTATNAISQSMSNHIENDAITEFNKIFSPDKRKSVPIMEKCETTPLSASDNFIVGALYRYRLSPTHRVNSTNSLSNSMNKYLPSKHVKTPKNTTSRKRINKSPNLINKNETFIDTNSTELHRNKASKSLLHDSRIDMSWIIEELHESFDDKLLRSRNFCESSISIARGNLYDDFDISFHGSNIHSGLIDNPNDTTVASQQFDFDNFAITLHKLGTIPHSVISHNRIDDDGSNTAAAAGTASIVNKATISETSNTRGDNNFKNFYIDSFV</sequence>
<evidence type="ECO:0000313" key="2">
    <source>
        <dbReference type="EMBL" id="CCF55678.1"/>
    </source>
</evidence>
<proteinExistence type="predicted"/>
<dbReference type="InParanoid" id="H2AMS8"/>
<dbReference type="EMBL" id="HE650821">
    <property type="protein sequence ID" value="CCF55678.1"/>
    <property type="molecule type" value="Genomic_DNA"/>
</dbReference>
<reference evidence="2 3" key="1">
    <citation type="journal article" date="2011" name="Proc. Natl. Acad. Sci. U.S.A.">
        <title>Evolutionary erosion of yeast sex chromosomes by mating-type switching accidents.</title>
        <authorList>
            <person name="Gordon J.L."/>
            <person name="Armisen D."/>
            <person name="Proux-Wera E."/>
            <person name="Oheigeartaigh S.S."/>
            <person name="Byrne K.P."/>
            <person name="Wolfe K.H."/>
        </authorList>
    </citation>
    <scope>NUCLEOTIDE SEQUENCE [LARGE SCALE GENOMIC DNA]</scope>
    <source>
        <strain evidence="3">ATCC 22294 / BCRC 22015 / CBS 2517 / CECT 1963 / NBRC 1671 / NRRL Y-8276</strain>
    </source>
</reference>
<dbReference type="AlphaFoldDB" id="H2AMS8"/>
<dbReference type="RefSeq" id="XP_003954813.1">
    <property type="nucleotide sequence ID" value="XM_003954764.1"/>
</dbReference>
<dbReference type="Proteomes" id="UP000005220">
    <property type="component" value="Chromosome 1"/>
</dbReference>
<feature type="region of interest" description="Disordered" evidence="1">
    <location>
        <begin position="1"/>
        <end position="20"/>
    </location>
</feature>
<keyword evidence="3" id="KW-1185">Reference proteome</keyword>
<dbReference type="GeneID" id="13886228"/>
<feature type="region of interest" description="Disordered" evidence="1">
    <location>
        <begin position="264"/>
        <end position="292"/>
    </location>
</feature>
<feature type="compositionally biased region" description="Polar residues" evidence="1">
    <location>
        <begin position="46"/>
        <end position="71"/>
    </location>
</feature>
<feature type="region of interest" description="Disordered" evidence="1">
    <location>
        <begin position="46"/>
        <end position="81"/>
    </location>
</feature>
<dbReference type="KEGG" id="kaf:KAFR_0A02400"/>
<dbReference type="HOGENOM" id="CLU_591921_0_0_1"/>
<accession>H2AMS8</accession>
<evidence type="ECO:0000313" key="3">
    <source>
        <dbReference type="Proteomes" id="UP000005220"/>
    </source>
</evidence>
<feature type="compositionally biased region" description="Basic residues" evidence="1">
    <location>
        <begin position="276"/>
        <end position="292"/>
    </location>
</feature>
<organism evidence="2 3">
    <name type="scientific">Kazachstania africana (strain ATCC 22294 / BCRC 22015 / CBS 2517 / CECT 1963 / NBRC 1671 / NRRL Y-8276)</name>
    <name type="common">Yeast</name>
    <name type="synonym">Kluyveromyces africanus</name>
    <dbReference type="NCBI Taxonomy" id="1071382"/>
    <lineage>
        <taxon>Eukaryota</taxon>
        <taxon>Fungi</taxon>
        <taxon>Dikarya</taxon>
        <taxon>Ascomycota</taxon>
        <taxon>Saccharomycotina</taxon>
        <taxon>Saccharomycetes</taxon>
        <taxon>Saccharomycetales</taxon>
        <taxon>Saccharomycetaceae</taxon>
        <taxon>Kazachstania</taxon>
    </lineage>
</organism>
<name>H2AMS8_KAZAF</name>
<gene>
    <name evidence="2" type="primary">KAFR0A02400</name>
    <name evidence="2" type="ORF">KAFR_0A02400</name>
</gene>
<evidence type="ECO:0000256" key="1">
    <source>
        <dbReference type="SAM" id="MobiDB-lite"/>
    </source>
</evidence>